<dbReference type="InterPro" id="IPR031352">
    <property type="entry name" value="SesA"/>
</dbReference>
<evidence type="ECO:0000313" key="2">
    <source>
        <dbReference type="EMBL" id="GJC90439.1"/>
    </source>
</evidence>
<gene>
    <name evidence="2" type="ORF">ColLi_13277</name>
</gene>
<protein>
    <recommendedName>
        <fullName evidence="1">NACHT-NTPase and P-loop NTPases N-terminal domain-containing protein</fullName>
    </recommendedName>
</protein>
<evidence type="ECO:0000259" key="1">
    <source>
        <dbReference type="Pfam" id="PF17107"/>
    </source>
</evidence>
<keyword evidence="3" id="KW-1185">Reference proteome</keyword>
<name>A0AA37H0T3_9PEZI</name>
<sequence length="150" mass="16278">MSGVEIVSVITIIIKSIGYCIQVYDASRDTVELPRAFKAVCEGLPLAQNTLALAAEQATSPNANSQDVEVVCNTAAGTRQKIKDLNKILRKIRNSRLESRNSSMLLAYRSVVLKLGGKDHAVEVRVAGRRHEFERKSRVPSGDGGADAAR</sequence>
<feature type="domain" description="NACHT-NTPase and P-loop NTPases N-terminal" evidence="1">
    <location>
        <begin position="10"/>
        <end position="124"/>
    </location>
</feature>
<dbReference type="Pfam" id="PF17107">
    <property type="entry name" value="SesA"/>
    <property type="match status" value="1"/>
</dbReference>
<proteinExistence type="predicted"/>
<organism evidence="2 3">
    <name type="scientific">Colletotrichum liriopes</name>
    <dbReference type="NCBI Taxonomy" id="708192"/>
    <lineage>
        <taxon>Eukaryota</taxon>
        <taxon>Fungi</taxon>
        <taxon>Dikarya</taxon>
        <taxon>Ascomycota</taxon>
        <taxon>Pezizomycotina</taxon>
        <taxon>Sordariomycetes</taxon>
        <taxon>Hypocreomycetidae</taxon>
        <taxon>Glomerellales</taxon>
        <taxon>Glomerellaceae</taxon>
        <taxon>Colletotrichum</taxon>
        <taxon>Colletotrichum spaethianum species complex</taxon>
    </lineage>
</organism>
<dbReference type="Proteomes" id="UP001055172">
    <property type="component" value="Unassembled WGS sequence"/>
</dbReference>
<dbReference type="EMBL" id="BPPX01000053">
    <property type="protein sequence ID" value="GJC90439.1"/>
    <property type="molecule type" value="Genomic_DNA"/>
</dbReference>
<accession>A0AA37H0T3</accession>
<evidence type="ECO:0000313" key="3">
    <source>
        <dbReference type="Proteomes" id="UP001055172"/>
    </source>
</evidence>
<dbReference type="AlphaFoldDB" id="A0AA37H0T3"/>
<reference evidence="2 3" key="1">
    <citation type="submission" date="2021-07" db="EMBL/GenBank/DDBJ databases">
        <title>Genome data of Colletotrichum spaethianum.</title>
        <authorList>
            <person name="Utami Y.D."/>
            <person name="Hiruma K."/>
        </authorList>
    </citation>
    <scope>NUCLEOTIDE SEQUENCE [LARGE SCALE GENOMIC DNA]</scope>
    <source>
        <strain evidence="2 3">MAFF 242679</strain>
    </source>
</reference>
<comment type="caution">
    <text evidence="2">The sequence shown here is derived from an EMBL/GenBank/DDBJ whole genome shotgun (WGS) entry which is preliminary data.</text>
</comment>